<comment type="similarity">
    <text evidence="2">Belongs to the PBP/GOBP family.</text>
</comment>
<organism evidence="8">
    <name type="scientific">Ips typographus</name>
    <name type="common">European spruce bark beetle</name>
    <dbReference type="NCBI Taxonomy" id="55986"/>
    <lineage>
        <taxon>Eukaryota</taxon>
        <taxon>Metazoa</taxon>
        <taxon>Ecdysozoa</taxon>
        <taxon>Arthropoda</taxon>
        <taxon>Hexapoda</taxon>
        <taxon>Insecta</taxon>
        <taxon>Pterygota</taxon>
        <taxon>Neoptera</taxon>
        <taxon>Endopterygota</taxon>
        <taxon>Coleoptera</taxon>
        <taxon>Polyphaga</taxon>
        <taxon>Cucujiformia</taxon>
        <taxon>Curculionidae</taxon>
        <taxon>Scolytinae</taxon>
        <taxon>Ips</taxon>
    </lineage>
</organism>
<dbReference type="SUPFAM" id="SSF47565">
    <property type="entry name" value="Insect pheromone/odorant-binding proteins"/>
    <property type="match status" value="1"/>
</dbReference>
<evidence type="ECO:0000256" key="4">
    <source>
        <dbReference type="ARBA" id="ARBA00022729"/>
    </source>
</evidence>
<comment type="subcellular location">
    <subcellularLocation>
        <location evidence="1">Secreted</location>
    </subcellularLocation>
</comment>
<keyword evidence="5" id="KW-0325">Glycoprotein</keyword>
<accession>M3TYY8</accession>
<dbReference type="GO" id="GO:0005549">
    <property type="term" value="F:odorant binding"/>
    <property type="evidence" value="ECO:0007669"/>
    <property type="project" value="InterPro"/>
</dbReference>
<dbReference type="Gene3D" id="1.10.238.20">
    <property type="entry name" value="Pheromone/general odorant binding protein domain"/>
    <property type="match status" value="1"/>
</dbReference>
<feature type="chain" id="PRO_5004040764" evidence="7">
    <location>
        <begin position="20"/>
        <end position="136"/>
    </location>
</feature>
<dbReference type="InterPro" id="IPR036728">
    <property type="entry name" value="PBP_GOBP_sf"/>
</dbReference>
<protein>
    <submittedName>
        <fullName evidence="8">Odorant binding protein 4</fullName>
    </submittedName>
</protein>
<evidence type="ECO:0000256" key="6">
    <source>
        <dbReference type="ARBA" id="ARBA00056866"/>
    </source>
</evidence>
<dbReference type="FunFam" id="1.10.238.20:FF:000001">
    <property type="entry name" value="General odorant-binding protein lush"/>
    <property type="match status" value="1"/>
</dbReference>
<name>M3TYY8_IPSTY</name>
<dbReference type="CDD" id="cd23992">
    <property type="entry name" value="PBP_GOBP"/>
    <property type="match status" value="1"/>
</dbReference>
<evidence type="ECO:0000256" key="1">
    <source>
        <dbReference type="ARBA" id="ARBA00004613"/>
    </source>
</evidence>
<dbReference type="SMART" id="SM00708">
    <property type="entry name" value="PhBP"/>
    <property type="match status" value="1"/>
</dbReference>
<comment type="function">
    <text evidence="6">May be a carrier protein for lipids.</text>
</comment>
<dbReference type="Pfam" id="PF01395">
    <property type="entry name" value="PBP_GOBP"/>
    <property type="match status" value="1"/>
</dbReference>
<dbReference type="PANTHER" id="PTHR11857">
    <property type="entry name" value="ODORANT BINDING PROTEIN-RELATED"/>
    <property type="match status" value="1"/>
</dbReference>
<dbReference type="AlphaFoldDB" id="M3TYY8"/>
<evidence type="ECO:0000256" key="5">
    <source>
        <dbReference type="ARBA" id="ARBA00023180"/>
    </source>
</evidence>
<dbReference type="GO" id="GO:0007608">
    <property type="term" value="P:sensory perception of smell"/>
    <property type="evidence" value="ECO:0007669"/>
    <property type="project" value="TreeGrafter"/>
</dbReference>
<reference evidence="8" key="1">
    <citation type="journal article" date="2013" name="BMC Genomics">
        <title>Antennal transcriptome analysis of the chemosensory gene families in the tree killing bark beetles, Ips typographus and Dendroctonus ponderosae (Coleoptera: Curculionidae: Scolytinae).</title>
        <authorList>
            <person name="Andersson M.N."/>
            <person name="Grosse-Wilde E."/>
            <person name="Keeling C.I."/>
            <person name="Bengtsson J.M."/>
            <person name="Yuen M.M."/>
            <person name="Li M."/>
            <person name="Hillbur Y."/>
            <person name="Bohlmann J."/>
            <person name="Hansson B.S."/>
            <person name="Schlyter F."/>
        </authorList>
    </citation>
    <scope>NUCLEOTIDE SEQUENCE</scope>
</reference>
<keyword evidence="3" id="KW-0964">Secreted</keyword>
<feature type="signal peptide" evidence="7">
    <location>
        <begin position="1"/>
        <end position="19"/>
    </location>
</feature>
<evidence type="ECO:0000256" key="7">
    <source>
        <dbReference type="SAM" id="SignalP"/>
    </source>
</evidence>
<proteinExistence type="evidence at transcript level"/>
<sequence length="136" mass="14720">MISAVIFFALVGTIFCADADLTQQQKDKLLADGKACVAETGVSTDLIQAARQGKFTEDDKLKAFSFCMSKRLGFQNDAGDIQTEVVKQKLGGALGDLGVAAQLVTKCLVPKATPQETAFESFRCYYQNTPTHLTVF</sequence>
<dbReference type="PANTHER" id="PTHR11857:SF43">
    <property type="entry name" value="GEO07291P1-RELATED"/>
    <property type="match status" value="1"/>
</dbReference>
<dbReference type="EMBL" id="GACR01000068">
    <property type="protein sequence ID" value="JAA74393.1"/>
    <property type="molecule type" value="mRNA"/>
</dbReference>
<evidence type="ECO:0000313" key="8">
    <source>
        <dbReference type="EMBL" id="JAA74393.1"/>
    </source>
</evidence>
<dbReference type="GO" id="GO:0005615">
    <property type="term" value="C:extracellular space"/>
    <property type="evidence" value="ECO:0007669"/>
    <property type="project" value="TreeGrafter"/>
</dbReference>
<evidence type="ECO:0000256" key="3">
    <source>
        <dbReference type="ARBA" id="ARBA00022525"/>
    </source>
</evidence>
<evidence type="ECO:0000256" key="2">
    <source>
        <dbReference type="ARBA" id="ARBA00008098"/>
    </source>
</evidence>
<keyword evidence="4 7" id="KW-0732">Signal</keyword>
<gene>
    <name evidence="8" type="primary">ItypOBP4</name>
</gene>
<dbReference type="InterPro" id="IPR006170">
    <property type="entry name" value="PBP/GOBP"/>
</dbReference>